<gene>
    <name evidence="1" type="primary">yutH</name>
    <name evidence="1" type="ORF">FN924_12765</name>
</gene>
<dbReference type="InterPro" id="IPR047175">
    <property type="entry name" value="CotS-like"/>
</dbReference>
<dbReference type="SUPFAM" id="SSF56112">
    <property type="entry name" value="Protein kinase-like (PK-like)"/>
    <property type="match status" value="1"/>
</dbReference>
<keyword evidence="1" id="KW-0167">Capsid protein</keyword>
<dbReference type="AlphaFoldDB" id="A0A516KHV9"/>
<name>A0A516KHV9_9BACI</name>
<dbReference type="PANTHER" id="PTHR39179:SF2">
    <property type="entry name" value="ENDOSPORE COAT-ASSOCIATED PROTEIN YUTH"/>
    <property type="match status" value="1"/>
</dbReference>
<reference evidence="1 2" key="1">
    <citation type="submission" date="2019-07" db="EMBL/GenBank/DDBJ databases">
        <authorList>
            <person name="Li J."/>
        </authorList>
    </citation>
    <scope>NUCLEOTIDE SEQUENCE [LARGE SCALE GENOMIC DNA]</scope>
    <source>
        <strain evidence="1 2">TKL69</strain>
    </source>
</reference>
<protein>
    <submittedName>
        <fullName evidence="1">Spore coat protein YutH</fullName>
    </submittedName>
</protein>
<dbReference type="OrthoDB" id="2986702at2"/>
<dbReference type="NCBIfam" id="TIGR02905">
    <property type="entry name" value="spore_yutH"/>
    <property type="match status" value="1"/>
</dbReference>
<keyword evidence="1" id="KW-0946">Virion</keyword>
<dbReference type="EMBL" id="CP041666">
    <property type="protein sequence ID" value="QDP40983.1"/>
    <property type="molecule type" value="Genomic_DNA"/>
</dbReference>
<dbReference type="RefSeq" id="WP_143895071.1">
    <property type="nucleotide sequence ID" value="NZ_CP041666.1"/>
</dbReference>
<evidence type="ECO:0000313" key="2">
    <source>
        <dbReference type="Proteomes" id="UP000315215"/>
    </source>
</evidence>
<accession>A0A516KHV9</accession>
<sequence length="324" mass="38501">MEHVLSQYVDSFNGQKTTINGYDGYKKGSEYYFIIPSENNEEVLLEQKALADFMYVHGVDFVSTPIFNKNGSLLTIDQNKEYIVCCGKPMQGHQSEHPGSVLAKFHHLGSQYPYEPVLISSYGQWSTLWSEKLNAFEQFYAKQWSERPVSKFQRLFIDTFPYLIGLTENALQYTDETEKDWRYHEVDRGTICFQRYTNQMKQSIIWPYELVYDHPARDIAEYIRPYFLQSEEDCFQLLRVFIQEYEQVNPLSIFSWRMIYARLLLPVHLFDYLEEGFSHKDTEAVYKSYHSLLMKSKRYEENLKIFFKEMGLAKEDITIPSIDW</sequence>
<dbReference type="InterPro" id="IPR014254">
    <property type="entry name" value="Spore_coat_YutH"/>
</dbReference>
<dbReference type="GO" id="GO:0042601">
    <property type="term" value="C:endospore-forming forespore"/>
    <property type="evidence" value="ECO:0007669"/>
    <property type="project" value="TreeGrafter"/>
</dbReference>
<evidence type="ECO:0000313" key="1">
    <source>
        <dbReference type="EMBL" id="QDP40983.1"/>
    </source>
</evidence>
<dbReference type="Gene3D" id="3.90.1200.10">
    <property type="match status" value="1"/>
</dbReference>
<dbReference type="KEGG" id="aqt:FN924_12765"/>
<proteinExistence type="predicted"/>
<dbReference type="InterPro" id="IPR011009">
    <property type="entry name" value="Kinase-like_dom_sf"/>
</dbReference>
<dbReference type="PANTHER" id="PTHR39179">
    <property type="entry name" value="SPORE COAT PROTEIN I"/>
    <property type="match status" value="1"/>
</dbReference>
<organism evidence="1 2">
    <name type="scientific">Radiobacillus deserti</name>
    <dbReference type="NCBI Taxonomy" id="2594883"/>
    <lineage>
        <taxon>Bacteria</taxon>
        <taxon>Bacillati</taxon>
        <taxon>Bacillota</taxon>
        <taxon>Bacilli</taxon>
        <taxon>Bacillales</taxon>
        <taxon>Bacillaceae</taxon>
        <taxon>Radiobacillus</taxon>
    </lineage>
</organism>
<dbReference type="Proteomes" id="UP000315215">
    <property type="component" value="Chromosome"/>
</dbReference>
<keyword evidence="2" id="KW-1185">Reference proteome</keyword>